<dbReference type="GO" id="GO:0016558">
    <property type="term" value="P:protein import into peroxisome matrix"/>
    <property type="evidence" value="ECO:0007669"/>
    <property type="project" value="TreeGrafter"/>
</dbReference>
<accession>A0A9F2N9P0</accession>
<dbReference type="GO" id="GO:0051117">
    <property type="term" value="F:ATPase binding"/>
    <property type="evidence" value="ECO:0007669"/>
    <property type="project" value="TreeGrafter"/>
</dbReference>
<dbReference type="Proteomes" id="UP000695026">
    <property type="component" value="Unplaced"/>
</dbReference>
<dbReference type="OMA" id="QTCERAW"/>
<dbReference type="InterPro" id="IPR010797">
    <property type="entry name" value="Pex26"/>
</dbReference>
<dbReference type="CTD" id="55670"/>
<keyword evidence="1" id="KW-1185">Reference proteome</keyword>
<reference evidence="2" key="1">
    <citation type="submission" date="2025-08" db="UniProtKB">
        <authorList>
            <consortium name="RefSeq"/>
        </authorList>
    </citation>
    <scope>IDENTIFICATION</scope>
    <source>
        <tissue evidence="2">Liver</tissue>
    </source>
</reference>
<evidence type="ECO:0000313" key="2">
    <source>
        <dbReference type="RefSeq" id="XP_007429226.1"/>
    </source>
</evidence>
<dbReference type="KEGG" id="pbi:103049157"/>
<dbReference type="Pfam" id="PF07163">
    <property type="entry name" value="Pex26"/>
    <property type="match status" value="1"/>
</dbReference>
<dbReference type="PANTHER" id="PTHR16262">
    <property type="entry name" value="PEROXISOME ASSEMBLY PROTEIN 26"/>
    <property type="match status" value="1"/>
</dbReference>
<dbReference type="GO" id="GO:0005778">
    <property type="term" value="C:peroxisomal membrane"/>
    <property type="evidence" value="ECO:0007669"/>
    <property type="project" value="InterPro"/>
</dbReference>
<dbReference type="AlphaFoldDB" id="A0A9F2N9P0"/>
<evidence type="ECO:0000313" key="1">
    <source>
        <dbReference type="Proteomes" id="UP000695026"/>
    </source>
</evidence>
<dbReference type="GeneID" id="103049157"/>
<dbReference type="OrthoDB" id="5954192at2759"/>
<gene>
    <name evidence="2" type="primary">PEX26</name>
</gene>
<dbReference type="PANTHER" id="PTHR16262:SF2">
    <property type="entry name" value="PEROXISOME ASSEMBLY PROTEIN 26"/>
    <property type="match status" value="1"/>
</dbReference>
<protein>
    <submittedName>
        <fullName evidence="2">Peroxisome assembly protein 26 isoform X1</fullName>
    </submittedName>
</protein>
<dbReference type="RefSeq" id="XP_007429226.1">
    <property type="nucleotide sequence ID" value="XM_007429164.3"/>
</dbReference>
<name>A0A9F2N9P0_PYTBI</name>
<sequence length="326" mass="37061">MKRNLLASSIAELEDRGMMKNDASVMFSAIARARALLRSSEPNLLPPPAPQAVSLLEEAADLLVLNRDFAAAVDRCGKGCQSLLESDDSDRSSSEDLKCSLCIVGIQALAEMDRWREVLPWILQYYHKPECWPPKILELCILLHSKVEEPHVMLDVGGDWLYFPSNQSLPSYGLLAQLYLFHVLLPLGHFSEAEELIQGCKALSQEQQADMHRNLQEKKHQWLQKEESPIPEEHPEMTWKLLLGSASQRMLNVLVQLRRMLESLARQFSSISFKKTLLLAFMLCLIVVRLDPASPASLPFLYRLTQLFHQARLALFSPSRRLPVQH</sequence>
<dbReference type="GO" id="GO:0044877">
    <property type="term" value="F:protein-containing complex binding"/>
    <property type="evidence" value="ECO:0007669"/>
    <property type="project" value="InterPro"/>
</dbReference>
<dbReference type="GO" id="GO:0045046">
    <property type="term" value="P:protein import into peroxisome membrane"/>
    <property type="evidence" value="ECO:0007669"/>
    <property type="project" value="InterPro"/>
</dbReference>
<proteinExistence type="predicted"/>
<organism evidence="1 2">
    <name type="scientific">Python bivittatus</name>
    <name type="common">Burmese python</name>
    <name type="synonym">Python molurus bivittatus</name>
    <dbReference type="NCBI Taxonomy" id="176946"/>
    <lineage>
        <taxon>Eukaryota</taxon>
        <taxon>Metazoa</taxon>
        <taxon>Chordata</taxon>
        <taxon>Craniata</taxon>
        <taxon>Vertebrata</taxon>
        <taxon>Euteleostomi</taxon>
        <taxon>Lepidosauria</taxon>
        <taxon>Squamata</taxon>
        <taxon>Bifurcata</taxon>
        <taxon>Unidentata</taxon>
        <taxon>Episquamata</taxon>
        <taxon>Toxicofera</taxon>
        <taxon>Serpentes</taxon>
        <taxon>Henophidia</taxon>
        <taxon>Pythonidae</taxon>
        <taxon>Python</taxon>
    </lineage>
</organism>